<feature type="region of interest" description="Disordered" evidence="1">
    <location>
        <begin position="78"/>
        <end position="158"/>
    </location>
</feature>
<feature type="compositionally biased region" description="Acidic residues" evidence="1">
    <location>
        <begin position="78"/>
        <end position="87"/>
    </location>
</feature>
<accession>D8T6S7</accession>
<proteinExistence type="predicted"/>
<protein>
    <submittedName>
        <fullName evidence="2">Uncharacterized protein</fullName>
    </submittedName>
</protein>
<name>D8T6S7_SELML</name>
<gene>
    <name evidence="2" type="ORF">SELMODRAFT_429623</name>
</gene>
<dbReference type="Proteomes" id="UP000001514">
    <property type="component" value="Unassembled WGS sequence"/>
</dbReference>
<dbReference type="InParanoid" id="D8T6S7"/>
<keyword evidence="3" id="KW-1185">Reference proteome</keyword>
<organism evidence="3">
    <name type="scientific">Selaginella moellendorffii</name>
    <name type="common">Spikemoss</name>
    <dbReference type="NCBI Taxonomy" id="88036"/>
    <lineage>
        <taxon>Eukaryota</taxon>
        <taxon>Viridiplantae</taxon>
        <taxon>Streptophyta</taxon>
        <taxon>Embryophyta</taxon>
        <taxon>Tracheophyta</taxon>
        <taxon>Lycopodiopsida</taxon>
        <taxon>Selaginellales</taxon>
        <taxon>Selaginellaceae</taxon>
        <taxon>Selaginella</taxon>
    </lineage>
</organism>
<dbReference type="HOGENOM" id="CLU_1672292_0_0_1"/>
<sequence length="158" mass="17462">MALKMLTFSLRCARAAATKRIVFAGSHATIAPHNHVGAPPSSILLDRHRRFLSTKSKGSGIVDFLLDPDNEDEILAFLDGGDEEEERDQAAPPAPPVDDPKARVGDNFSMEEQMEEQDEEIAQESTGTKEEEEDTDSKEHDQKPAGSEEEVLVERTLF</sequence>
<dbReference type="Gramene" id="EFJ07620">
    <property type="protein sequence ID" value="EFJ07620"/>
    <property type="gene ID" value="SELMODRAFT_429623"/>
</dbReference>
<dbReference type="KEGG" id="smo:SELMODRAFT_429623"/>
<evidence type="ECO:0000313" key="3">
    <source>
        <dbReference type="Proteomes" id="UP000001514"/>
    </source>
</evidence>
<feature type="compositionally biased region" description="Acidic residues" evidence="1">
    <location>
        <begin position="112"/>
        <end position="122"/>
    </location>
</feature>
<dbReference type="AlphaFoldDB" id="D8T6S7"/>
<reference evidence="2 3" key="1">
    <citation type="journal article" date="2011" name="Science">
        <title>The Selaginella genome identifies genetic changes associated with the evolution of vascular plants.</title>
        <authorList>
            <person name="Banks J.A."/>
            <person name="Nishiyama T."/>
            <person name="Hasebe M."/>
            <person name="Bowman J.L."/>
            <person name="Gribskov M."/>
            <person name="dePamphilis C."/>
            <person name="Albert V.A."/>
            <person name="Aono N."/>
            <person name="Aoyama T."/>
            <person name="Ambrose B.A."/>
            <person name="Ashton N.W."/>
            <person name="Axtell M.J."/>
            <person name="Barker E."/>
            <person name="Barker M.S."/>
            <person name="Bennetzen J.L."/>
            <person name="Bonawitz N.D."/>
            <person name="Chapple C."/>
            <person name="Cheng C."/>
            <person name="Correa L.G."/>
            <person name="Dacre M."/>
            <person name="DeBarry J."/>
            <person name="Dreyer I."/>
            <person name="Elias M."/>
            <person name="Engstrom E.M."/>
            <person name="Estelle M."/>
            <person name="Feng L."/>
            <person name="Finet C."/>
            <person name="Floyd S.K."/>
            <person name="Frommer W.B."/>
            <person name="Fujita T."/>
            <person name="Gramzow L."/>
            <person name="Gutensohn M."/>
            <person name="Harholt J."/>
            <person name="Hattori M."/>
            <person name="Heyl A."/>
            <person name="Hirai T."/>
            <person name="Hiwatashi Y."/>
            <person name="Ishikawa M."/>
            <person name="Iwata M."/>
            <person name="Karol K.G."/>
            <person name="Koehler B."/>
            <person name="Kolukisaoglu U."/>
            <person name="Kubo M."/>
            <person name="Kurata T."/>
            <person name="Lalonde S."/>
            <person name="Li K."/>
            <person name="Li Y."/>
            <person name="Litt A."/>
            <person name="Lyons E."/>
            <person name="Manning G."/>
            <person name="Maruyama T."/>
            <person name="Michael T.P."/>
            <person name="Mikami K."/>
            <person name="Miyazaki S."/>
            <person name="Morinaga S."/>
            <person name="Murata T."/>
            <person name="Mueller-Roeber B."/>
            <person name="Nelson D.R."/>
            <person name="Obara M."/>
            <person name="Oguri Y."/>
            <person name="Olmstead R.G."/>
            <person name="Onodera N."/>
            <person name="Petersen B.L."/>
            <person name="Pils B."/>
            <person name="Prigge M."/>
            <person name="Rensing S.A."/>
            <person name="Riano-Pachon D.M."/>
            <person name="Roberts A.W."/>
            <person name="Sato Y."/>
            <person name="Scheller H.V."/>
            <person name="Schulz B."/>
            <person name="Schulz C."/>
            <person name="Shakirov E.V."/>
            <person name="Shibagaki N."/>
            <person name="Shinohara N."/>
            <person name="Shippen D.E."/>
            <person name="Soerensen I."/>
            <person name="Sotooka R."/>
            <person name="Sugimoto N."/>
            <person name="Sugita M."/>
            <person name="Sumikawa N."/>
            <person name="Tanurdzic M."/>
            <person name="Theissen G."/>
            <person name="Ulvskov P."/>
            <person name="Wakazuki S."/>
            <person name="Weng J.K."/>
            <person name="Willats W.W."/>
            <person name="Wipf D."/>
            <person name="Wolf P.G."/>
            <person name="Yang L."/>
            <person name="Zimmer A.D."/>
            <person name="Zhu Q."/>
            <person name="Mitros T."/>
            <person name="Hellsten U."/>
            <person name="Loque D."/>
            <person name="Otillar R."/>
            <person name="Salamov A."/>
            <person name="Schmutz J."/>
            <person name="Shapiro H."/>
            <person name="Lindquist E."/>
            <person name="Lucas S."/>
            <person name="Rokhsar D."/>
            <person name="Grigoriev I.V."/>
        </authorList>
    </citation>
    <scope>NUCLEOTIDE SEQUENCE [LARGE SCALE GENOMIC DNA]</scope>
</reference>
<evidence type="ECO:0000256" key="1">
    <source>
        <dbReference type="SAM" id="MobiDB-lite"/>
    </source>
</evidence>
<evidence type="ECO:0000313" key="2">
    <source>
        <dbReference type="EMBL" id="EFJ07620.1"/>
    </source>
</evidence>
<dbReference type="EMBL" id="GL377683">
    <property type="protein sequence ID" value="EFJ07620.1"/>
    <property type="molecule type" value="Genomic_DNA"/>
</dbReference>